<keyword evidence="8" id="KW-1185">Reference proteome</keyword>
<feature type="domain" description="Cyclin-dependent kinase inhibitor" evidence="6">
    <location>
        <begin position="211"/>
        <end position="254"/>
    </location>
</feature>
<dbReference type="InterPro" id="IPR044898">
    <property type="entry name" value="CDI_dom_sf"/>
</dbReference>
<name>A0AAN7LQB0_TRANT</name>
<dbReference type="Pfam" id="PF02234">
    <property type="entry name" value="CDI"/>
    <property type="match status" value="1"/>
</dbReference>
<evidence type="ECO:0000256" key="2">
    <source>
        <dbReference type="ARBA" id="ARBA00010274"/>
    </source>
</evidence>
<dbReference type="InterPro" id="IPR003175">
    <property type="entry name" value="CDI_dom"/>
</dbReference>
<dbReference type="GO" id="GO:0005654">
    <property type="term" value="C:nucleoplasm"/>
    <property type="evidence" value="ECO:0007669"/>
    <property type="project" value="UniProtKB-SubCell"/>
</dbReference>
<dbReference type="GO" id="GO:0004861">
    <property type="term" value="F:cyclin-dependent protein serine/threonine kinase inhibitor activity"/>
    <property type="evidence" value="ECO:0007669"/>
    <property type="project" value="InterPro"/>
</dbReference>
<feature type="region of interest" description="Disordered" evidence="5">
    <location>
        <begin position="71"/>
        <end position="119"/>
    </location>
</feature>
<accession>A0AAN7LQB0</accession>
<evidence type="ECO:0000313" key="7">
    <source>
        <dbReference type="EMBL" id="KAK4790245.1"/>
    </source>
</evidence>
<sequence length="256" mass="28155">MGKYIRNAKTVGPDLAAAIESSPGVRTRAKTLAAAAATTTTASGGHSQHPSPPPPSANYLQLRSRRLLLKPPIVVSKRQRQAQKEVRQVSKLCPSPSPRSSSRPRQGSTESIGSFVNNNAFASEDAQEEIADKLGCREVSVADDENKGCSKCDASFGENIPEFEGRDRGTRESTPCSLVRDPDVITTPGSSTRPSVAANRRASEIEHRHFPTSQEMDEFFSNAEEQQQRSFIKKYNYDPVNDKPLPGRYEWKKLEP</sequence>
<dbReference type="AlphaFoldDB" id="A0AAN7LQB0"/>
<evidence type="ECO:0000256" key="3">
    <source>
        <dbReference type="ARBA" id="ARBA00023013"/>
    </source>
</evidence>
<dbReference type="PANTHER" id="PTHR46776">
    <property type="entry name" value="CYCLIN-DEPENDENT KINASE INHIBITOR 4-RELATED"/>
    <property type="match status" value="1"/>
</dbReference>
<keyword evidence="4" id="KW-0131">Cell cycle</keyword>
<evidence type="ECO:0000256" key="4">
    <source>
        <dbReference type="ARBA" id="ARBA00023306"/>
    </source>
</evidence>
<protein>
    <recommendedName>
        <fullName evidence="6">Cyclin-dependent kinase inhibitor domain-containing protein</fullName>
    </recommendedName>
</protein>
<feature type="region of interest" description="Disordered" evidence="5">
    <location>
        <begin position="232"/>
        <end position="256"/>
    </location>
</feature>
<gene>
    <name evidence="7" type="ORF">SAY86_017549</name>
</gene>
<reference evidence="7 8" key="1">
    <citation type="journal article" date="2023" name="Hortic Res">
        <title>Pangenome of water caltrop reveals structural variations and asymmetric subgenome divergence after allopolyploidization.</title>
        <authorList>
            <person name="Zhang X."/>
            <person name="Chen Y."/>
            <person name="Wang L."/>
            <person name="Yuan Y."/>
            <person name="Fang M."/>
            <person name="Shi L."/>
            <person name="Lu R."/>
            <person name="Comes H.P."/>
            <person name="Ma Y."/>
            <person name="Chen Y."/>
            <person name="Huang G."/>
            <person name="Zhou Y."/>
            <person name="Zheng Z."/>
            <person name="Qiu Y."/>
        </authorList>
    </citation>
    <scope>NUCLEOTIDE SEQUENCE [LARGE SCALE GENOMIC DNA]</scope>
    <source>
        <strain evidence="7">F231</strain>
    </source>
</reference>
<dbReference type="EMBL" id="JAXQNO010000010">
    <property type="protein sequence ID" value="KAK4790245.1"/>
    <property type="molecule type" value="Genomic_DNA"/>
</dbReference>
<comment type="caution">
    <text evidence="7">The sequence shown here is derived from an EMBL/GenBank/DDBJ whole genome shotgun (WGS) entry which is preliminary data.</text>
</comment>
<feature type="region of interest" description="Disordered" evidence="5">
    <location>
        <begin position="160"/>
        <end position="202"/>
    </location>
</feature>
<feature type="compositionally biased region" description="Low complexity" evidence="5">
    <location>
        <begin position="30"/>
        <end position="49"/>
    </location>
</feature>
<comment type="similarity">
    <text evidence="2">Belongs to the CDI family. ICK/KRP subfamily.</text>
</comment>
<dbReference type="Proteomes" id="UP001346149">
    <property type="component" value="Unassembled WGS sequence"/>
</dbReference>
<organism evidence="7 8">
    <name type="scientific">Trapa natans</name>
    <name type="common">Water chestnut</name>
    <dbReference type="NCBI Taxonomy" id="22666"/>
    <lineage>
        <taxon>Eukaryota</taxon>
        <taxon>Viridiplantae</taxon>
        <taxon>Streptophyta</taxon>
        <taxon>Embryophyta</taxon>
        <taxon>Tracheophyta</taxon>
        <taxon>Spermatophyta</taxon>
        <taxon>Magnoliopsida</taxon>
        <taxon>eudicotyledons</taxon>
        <taxon>Gunneridae</taxon>
        <taxon>Pentapetalae</taxon>
        <taxon>rosids</taxon>
        <taxon>malvids</taxon>
        <taxon>Myrtales</taxon>
        <taxon>Lythraceae</taxon>
        <taxon>Trapa</taxon>
    </lineage>
</organism>
<feature type="compositionally biased region" description="Polar residues" evidence="5">
    <location>
        <begin position="106"/>
        <end position="119"/>
    </location>
</feature>
<dbReference type="Gene3D" id="4.10.365.10">
    <property type="entry name" value="p27"/>
    <property type="match status" value="1"/>
</dbReference>
<dbReference type="GO" id="GO:0051726">
    <property type="term" value="P:regulation of cell cycle"/>
    <property type="evidence" value="ECO:0007669"/>
    <property type="project" value="InterPro"/>
</dbReference>
<proteinExistence type="inferred from homology"/>
<feature type="region of interest" description="Disordered" evidence="5">
    <location>
        <begin position="29"/>
        <end position="59"/>
    </location>
</feature>
<evidence type="ECO:0000256" key="1">
    <source>
        <dbReference type="ARBA" id="ARBA00004642"/>
    </source>
</evidence>
<evidence type="ECO:0000256" key="5">
    <source>
        <dbReference type="SAM" id="MobiDB-lite"/>
    </source>
</evidence>
<comment type="subcellular location">
    <subcellularLocation>
        <location evidence="1">Nucleus</location>
        <location evidence="1">Nucleoplasm</location>
    </subcellularLocation>
</comment>
<evidence type="ECO:0000259" key="6">
    <source>
        <dbReference type="Pfam" id="PF02234"/>
    </source>
</evidence>
<dbReference type="InterPro" id="IPR044275">
    <property type="entry name" value="KRP"/>
</dbReference>
<keyword evidence="3" id="KW-0649">Protein kinase inhibitor</keyword>
<evidence type="ECO:0000313" key="8">
    <source>
        <dbReference type="Proteomes" id="UP001346149"/>
    </source>
</evidence>